<evidence type="ECO:0000313" key="2">
    <source>
        <dbReference type="EMBL" id="KIJ45917.1"/>
    </source>
</evidence>
<sequence>MPTDKRTSMTAIVIEFLRRMRPGRLIKEDPGVKSAAWFARKPDDPFHVFANIFRLLVLIALAPIYINAAPTKAYIDEFVKKRNWFIEYSSTPDAVLSRSPAPGGGPAQYEVTHQNPQWLLRVTFDEEGNVQFVQVAWETALEDGGFSSSKQAYVTISYAMDSAFDLFIKAGLELKHPQPTGGRQYSLDDRKRIAGCLLAEYGRARRRAGEGPATEYIWLDEFCLSNANEDDEDRAAAERSYELGRLCDIFRGATKVFVFCHKQDCDHTKIDCPWGKRLFTLGEIIHATDVYVLIRRGPIENQATLIYPMGAQRFREKMQAEAEKAKRWHLYSIMQHASNSGAVTWQNAIHALVVEAILRDESEESGKFLAHKYLGKALNGLLPRRARLKDLKGEDGWEDLAWLLELNQGYFNTTGLAAVCSLAGFDVPNYRWLGKPISPKEGNERLEPIVTSFPVRIEQKDGDEHAALCFVGPQTIPLTHWLHRDAGALFHHTELTALKWGFYGSLTVVWIAGFIIFVMGEFVTGALVVYIPGIFWVIFLLLVSTMHVKREGWAYFEVHNKSEEQFRQELAQQDPFFKEKLLMWGDRQLSPQWERPNRDNNGLFRKGILVDLKNRLAMSVEVLEKPDQLVAMAVHGTGITCMLLDREKDHTIIAKKIGMANLPCYILAQTVRSGTIYVGGSPPECGSDIKLSSINTESAHIGEPIEGNDSEVVEDKIEASSPLMLKTPGSSKSLNSRSTQSYFHTEHVVPSLPNV</sequence>
<gene>
    <name evidence="2" type="ORF">M422DRAFT_46490</name>
</gene>
<name>A0A0C9VTM0_SPHS4</name>
<feature type="transmembrane region" description="Helical" evidence="1">
    <location>
        <begin position="500"/>
        <end position="519"/>
    </location>
</feature>
<evidence type="ECO:0000313" key="3">
    <source>
        <dbReference type="Proteomes" id="UP000054279"/>
    </source>
</evidence>
<feature type="transmembrane region" description="Helical" evidence="1">
    <location>
        <begin position="525"/>
        <end position="543"/>
    </location>
</feature>
<dbReference type="HOGENOM" id="CLU_370862_0_0_1"/>
<dbReference type="EMBL" id="KN837110">
    <property type="protein sequence ID" value="KIJ45917.1"/>
    <property type="molecule type" value="Genomic_DNA"/>
</dbReference>
<keyword evidence="1" id="KW-1133">Transmembrane helix</keyword>
<organism evidence="2 3">
    <name type="scientific">Sphaerobolus stellatus (strain SS14)</name>
    <dbReference type="NCBI Taxonomy" id="990650"/>
    <lineage>
        <taxon>Eukaryota</taxon>
        <taxon>Fungi</taxon>
        <taxon>Dikarya</taxon>
        <taxon>Basidiomycota</taxon>
        <taxon>Agaricomycotina</taxon>
        <taxon>Agaricomycetes</taxon>
        <taxon>Phallomycetidae</taxon>
        <taxon>Geastrales</taxon>
        <taxon>Sphaerobolaceae</taxon>
        <taxon>Sphaerobolus</taxon>
    </lineage>
</organism>
<evidence type="ECO:0000256" key="1">
    <source>
        <dbReference type="SAM" id="Phobius"/>
    </source>
</evidence>
<keyword evidence="1" id="KW-0472">Membrane</keyword>
<dbReference type="AlphaFoldDB" id="A0A0C9VTM0"/>
<dbReference type="OrthoDB" id="2624308at2759"/>
<keyword evidence="3" id="KW-1185">Reference proteome</keyword>
<feature type="transmembrane region" description="Helical" evidence="1">
    <location>
        <begin position="46"/>
        <end position="66"/>
    </location>
</feature>
<dbReference type="Proteomes" id="UP000054279">
    <property type="component" value="Unassembled WGS sequence"/>
</dbReference>
<protein>
    <submittedName>
        <fullName evidence="2">Unplaced genomic scaffold SPHSTscaffold_35, whole genome shotgun sequence</fullName>
    </submittedName>
</protein>
<reference evidence="2 3" key="1">
    <citation type="submission" date="2014-06" db="EMBL/GenBank/DDBJ databases">
        <title>Evolutionary Origins and Diversification of the Mycorrhizal Mutualists.</title>
        <authorList>
            <consortium name="DOE Joint Genome Institute"/>
            <consortium name="Mycorrhizal Genomics Consortium"/>
            <person name="Kohler A."/>
            <person name="Kuo A."/>
            <person name="Nagy L.G."/>
            <person name="Floudas D."/>
            <person name="Copeland A."/>
            <person name="Barry K.W."/>
            <person name="Cichocki N."/>
            <person name="Veneault-Fourrey C."/>
            <person name="LaButti K."/>
            <person name="Lindquist E.A."/>
            <person name="Lipzen A."/>
            <person name="Lundell T."/>
            <person name="Morin E."/>
            <person name="Murat C."/>
            <person name="Riley R."/>
            <person name="Ohm R."/>
            <person name="Sun H."/>
            <person name="Tunlid A."/>
            <person name="Henrissat B."/>
            <person name="Grigoriev I.V."/>
            <person name="Hibbett D.S."/>
            <person name="Martin F."/>
        </authorList>
    </citation>
    <scope>NUCLEOTIDE SEQUENCE [LARGE SCALE GENOMIC DNA]</scope>
    <source>
        <strain evidence="2 3">SS14</strain>
    </source>
</reference>
<accession>A0A0C9VTM0</accession>
<keyword evidence="1" id="KW-0812">Transmembrane</keyword>
<proteinExistence type="predicted"/>